<sequence length="272" mass="31549">MFITSQLNIIHKIIKNQSISTLIIDQLEQTYVNLEATLLRAKVLRDFSKTQTVYLIQSHIEPQQSSLAYLFSPFIFANLNKAAIYTTPATPPALNILNKYYQADKKVVFKVDEVLESLKIYLDLELIEMGEAEFIYLNLIKALCRSDISTVFLITHLELDLEALKQLEQFLKIKIHWVKVVKDEGLKDLDQLDMRKLLFKNKDETHVQLCALFAQMNAALVGLCDIFTVNQMTHLIDDMFYSEHIFEKLSVYSEYMQTLLQSQHSLHKKQIA</sequence>
<accession>A0A009I5Z6</accession>
<dbReference type="PATRIC" id="fig|1310613.3.peg.1780"/>
<proteinExistence type="predicted"/>
<evidence type="ECO:0000313" key="2">
    <source>
        <dbReference type="Proteomes" id="UP000020595"/>
    </source>
</evidence>
<gene>
    <name evidence="1" type="ORF">J512_1856</name>
</gene>
<organism evidence="1 2">
    <name type="scientific">Acinetobacter baumannii (strain 1295743)</name>
    <dbReference type="NCBI Taxonomy" id="1310613"/>
    <lineage>
        <taxon>Bacteria</taxon>
        <taxon>Pseudomonadati</taxon>
        <taxon>Pseudomonadota</taxon>
        <taxon>Gammaproteobacteria</taxon>
        <taxon>Moraxellales</taxon>
        <taxon>Moraxellaceae</taxon>
        <taxon>Acinetobacter</taxon>
        <taxon>Acinetobacter calcoaceticus/baumannii complex</taxon>
    </lineage>
</organism>
<reference evidence="1 2" key="1">
    <citation type="submission" date="2014-02" db="EMBL/GenBank/DDBJ databases">
        <title>Comparative genomics and transcriptomics to identify genetic mechanisms underlying the emergence of carbapenem resistant Acinetobacter baumannii (CRAb).</title>
        <authorList>
            <person name="Harris A.D."/>
            <person name="Johnson K.J."/>
            <person name="George J."/>
            <person name="Shefchek K."/>
            <person name="Daugherty S.C."/>
            <person name="Parankush S."/>
            <person name="Sadzewicz L."/>
            <person name="Tallon L."/>
            <person name="Sengamalay N."/>
            <person name="Hazen T.H."/>
            <person name="Rasko D.A."/>
        </authorList>
    </citation>
    <scope>NUCLEOTIDE SEQUENCE [LARGE SCALE GENOMIC DNA]</scope>
    <source>
        <strain evidence="1 2">1295743</strain>
    </source>
</reference>
<dbReference type="EMBL" id="JEWH01000019">
    <property type="protein sequence ID" value="EXB05906.1"/>
    <property type="molecule type" value="Genomic_DNA"/>
</dbReference>
<comment type="caution">
    <text evidence="1">The sequence shown here is derived from an EMBL/GenBank/DDBJ whole genome shotgun (WGS) entry which is preliminary data.</text>
</comment>
<name>A0A009I5Z6_ACIB9</name>
<dbReference type="RefSeq" id="WP_032051111.1">
    <property type="nucleotide sequence ID" value="NZ_JEWH01000019.1"/>
</dbReference>
<protein>
    <submittedName>
        <fullName evidence="1">Uncharacterized protein</fullName>
    </submittedName>
</protein>
<evidence type="ECO:0000313" key="1">
    <source>
        <dbReference type="EMBL" id="EXB05906.1"/>
    </source>
</evidence>
<dbReference type="Proteomes" id="UP000020595">
    <property type="component" value="Unassembled WGS sequence"/>
</dbReference>
<dbReference type="AlphaFoldDB" id="A0A009I5Z6"/>